<dbReference type="Proteomes" id="UP000008514">
    <property type="component" value="Chromosome"/>
</dbReference>
<dbReference type="RefSeq" id="WP_015025124.1">
    <property type="nucleotide sequence ID" value="NC_018721.1"/>
</dbReference>
<dbReference type="SMART" id="SM00342">
    <property type="entry name" value="HTH_ARAC"/>
    <property type="match status" value="1"/>
</dbReference>
<sequence>MQDKFIERATHYPLKHGRLSLFETNCSCKDIQFHFKQYVMTLMLSGHKTIESENLKFEFFPGTFFIPEKEKINQVSIPNASFTNPTQCLVLELNPSFLKRVYEDILYAEGTEKLLQNLSKVEAKHHFLSNDHLLINAFKRLYDIQLNDNADCKPLIDELVVKEIIYRLFSTEGMALLKHNFKKSIEDDCIRRVINYISLNISQKITIEELTKLAGIGQTTFFKLFKKATGATPVEYILKERIRQAKIMIQKGRFSLKEIAYKSGFNSYEYFCSSFKKIEGLNPSQLKGEIEVSV</sequence>
<feature type="domain" description="HTH araC/xylS-type" evidence="4">
    <location>
        <begin position="191"/>
        <end position="289"/>
    </location>
</feature>
<dbReference type="InterPro" id="IPR018062">
    <property type="entry name" value="HTH_AraC-typ_CS"/>
</dbReference>
<reference evidence="5" key="1">
    <citation type="submission" date="2006-03" db="EMBL/GenBank/DDBJ databases">
        <authorList>
            <person name="Bowman J."/>
            <person name="Ferriera S."/>
            <person name="Johnson J."/>
            <person name="Kravitz S."/>
            <person name="Halpern A."/>
            <person name="Remington K."/>
            <person name="Beeson K."/>
            <person name="Tran B."/>
            <person name="Rogers Y.-H."/>
            <person name="Friedman R."/>
            <person name="Venter J.C."/>
        </authorList>
    </citation>
    <scope>NUCLEOTIDE SEQUENCE [LARGE SCALE GENOMIC DNA]</scope>
    <source>
        <strain evidence="5">ATCC 700755</strain>
    </source>
</reference>
<dbReference type="PANTHER" id="PTHR43280">
    <property type="entry name" value="ARAC-FAMILY TRANSCRIPTIONAL REGULATOR"/>
    <property type="match status" value="1"/>
</dbReference>
<dbReference type="eggNOG" id="COG2207">
    <property type="taxonomic scope" value="Bacteria"/>
</dbReference>
<name>K4IGE1_PSYTT</name>
<evidence type="ECO:0000259" key="4">
    <source>
        <dbReference type="PROSITE" id="PS01124"/>
    </source>
</evidence>
<dbReference type="Pfam" id="PF12833">
    <property type="entry name" value="HTH_18"/>
    <property type="match status" value="1"/>
</dbReference>
<organism evidence="5 6">
    <name type="scientific">Psychroflexus torquis (strain ATCC 700755 / CIP 106069 / ACAM 623)</name>
    <dbReference type="NCBI Taxonomy" id="313595"/>
    <lineage>
        <taxon>Bacteria</taxon>
        <taxon>Pseudomonadati</taxon>
        <taxon>Bacteroidota</taxon>
        <taxon>Flavobacteriia</taxon>
        <taxon>Flavobacteriales</taxon>
        <taxon>Flavobacteriaceae</taxon>
        <taxon>Psychroflexus</taxon>
    </lineage>
</organism>
<dbReference type="PROSITE" id="PS01124">
    <property type="entry name" value="HTH_ARAC_FAMILY_2"/>
    <property type="match status" value="1"/>
</dbReference>
<dbReference type="Pfam" id="PF06719">
    <property type="entry name" value="AraC_N"/>
    <property type="match status" value="1"/>
</dbReference>
<keyword evidence="3" id="KW-0804">Transcription</keyword>
<dbReference type="InterPro" id="IPR018060">
    <property type="entry name" value="HTH_AraC"/>
</dbReference>
<evidence type="ECO:0000313" key="5">
    <source>
        <dbReference type="EMBL" id="AFU69567.1"/>
    </source>
</evidence>
<gene>
    <name evidence="5" type="ordered locus">P700755_002853</name>
</gene>
<dbReference type="InterPro" id="IPR009594">
    <property type="entry name" value="Tscrpt_reg_HTH_AraC_N"/>
</dbReference>
<dbReference type="PROSITE" id="PS00041">
    <property type="entry name" value="HTH_ARAC_FAMILY_1"/>
    <property type="match status" value="1"/>
</dbReference>
<keyword evidence="6" id="KW-1185">Reference proteome</keyword>
<keyword evidence="2" id="KW-0238">DNA-binding</keyword>
<evidence type="ECO:0000256" key="3">
    <source>
        <dbReference type="ARBA" id="ARBA00023163"/>
    </source>
</evidence>
<reference evidence="5" key="2">
    <citation type="submission" date="2012-09" db="EMBL/GenBank/DDBJ databases">
        <title>The complete sequence of Psychroflexus torquis an extreme psychrophile from sea-ice that is stimulated by light.</title>
        <authorList>
            <person name="Feng S."/>
            <person name="Powell S.M."/>
            <person name="Bowman J.P."/>
        </authorList>
    </citation>
    <scope>NUCLEOTIDE SEQUENCE [LARGE SCALE GENOMIC DNA]</scope>
    <source>
        <strain evidence="5">ATCC 700755</strain>
    </source>
</reference>
<dbReference type="EMBL" id="CP003879">
    <property type="protein sequence ID" value="AFU69567.1"/>
    <property type="molecule type" value="Genomic_DNA"/>
</dbReference>
<dbReference type="OrthoDB" id="9779074at2"/>
<dbReference type="GO" id="GO:0003700">
    <property type="term" value="F:DNA-binding transcription factor activity"/>
    <property type="evidence" value="ECO:0007669"/>
    <property type="project" value="InterPro"/>
</dbReference>
<accession>K4IGE1</accession>
<dbReference type="HOGENOM" id="CLU_000445_88_7_10"/>
<dbReference type="STRING" id="313595.P700755_002853"/>
<dbReference type="GO" id="GO:0043565">
    <property type="term" value="F:sequence-specific DNA binding"/>
    <property type="evidence" value="ECO:0007669"/>
    <property type="project" value="InterPro"/>
</dbReference>
<protein>
    <submittedName>
        <fullName evidence="5">Transcriptional regulator, AraC family</fullName>
    </submittedName>
</protein>
<proteinExistence type="predicted"/>
<dbReference type="AlphaFoldDB" id="K4IGE1"/>
<dbReference type="InterPro" id="IPR009057">
    <property type="entry name" value="Homeodomain-like_sf"/>
</dbReference>
<dbReference type="Gene3D" id="1.10.10.60">
    <property type="entry name" value="Homeodomain-like"/>
    <property type="match status" value="2"/>
</dbReference>
<dbReference type="KEGG" id="ptq:P700755_002853"/>
<evidence type="ECO:0000256" key="2">
    <source>
        <dbReference type="ARBA" id="ARBA00023125"/>
    </source>
</evidence>
<evidence type="ECO:0000256" key="1">
    <source>
        <dbReference type="ARBA" id="ARBA00023015"/>
    </source>
</evidence>
<evidence type="ECO:0000313" key="6">
    <source>
        <dbReference type="Proteomes" id="UP000008514"/>
    </source>
</evidence>
<keyword evidence="1" id="KW-0805">Transcription regulation</keyword>
<dbReference type="SUPFAM" id="SSF46689">
    <property type="entry name" value="Homeodomain-like"/>
    <property type="match status" value="2"/>
</dbReference>
<dbReference type="PANTHER" id="PTHR43280:SF2">
    <property type="entry name" value="HTH-TYPE TRANSCRIPTIONAL REGULATOR EXSA"/>
    <property type="match status" value="1"/>
</dbReference>